<evidence type="ECO:0000259" key="3">
    <source>
        <dbReference type="PROSITE" id="PS50853"/>
    </source>
</evidence>
<evidence type="ECO:0000256" key="1">
    <source>
        <dbReference type="SAM" id="MobiDB-lite"/>
    </source>
</evidence>
<dbReference type="AlphaFoldDB" id="A0A8C4QHN2"/>
<dbReference type="PANTHER" id="PTHR46957:SF3">
    <property type="entry name" value="CYTOKINE RECEPTOR"/>
    <property type="match status" value="1"/>
</dbReference>
<sequence length="754" mass="81179">MRAEGLNNEEYQAVIGNETVQYLVEDLEPATNYTFYLVAYMPLGASQMSEHITQHTLEDVPLRPPEPSLSSFSPWAIRVSWGQLPGRVRRGHVTAYRLWVRPAGSNAASGEDRSTAKIIDVPPEHDSWLAKGLQENTLYLLRFAAATQAGWGEPSGWVTHRTPKVTTGHVPMSPSLHLDILNCTTIRVTWKRAVEAGPEVKGFRLFYREQENPRDEGPILLPALGKHAHLLTKLKPLTSYQIRLAAYNDDGEGYEADQIARTPECLVIRGRSSPPPPPPHRLHAVGNGSRSVVLRWSAPVFRHAGRCNYTVRCNSVGLKNASLVQYLHTTQEGLIVGGLRPHTHYEFAVRLRLGVLVSPWSPVLFHTTSPEPPSSPPDGVRVASVGPSSVLLAWQPPTEPGGEILRYVVRYATASLTGKILGFWRKLTTRGAETLMRVDGLQPGKAYQFQIAAATAEGQGPFTEGTDFVLVDGQSLGFGLAGTSTNRKDGRATAITLGVCIALACIVLCLAVLLGRGWTRRARPKAAGNARVVQAHGAFHQPPHPEVLPFHGAGHEDSEEAGLMKDCRQTAQKDWKSRIFCLRGQDKDQSHSKRHVRQSSCDGGNLGLLLAHVASKGNVASTGACLESGSTSGCSSDHDPPSPPSSENSESSGGARFSQATLDGVLPNFTSPGDSDTQEDSGGGEEDEGVSPGSQHPKTSQAVLFNVPPLGQALAGPLSSHEAFSVSMPSLAQPFQALFLIPPRAGSCTVSVPT</sequence>
<dbReference type="PANTHER" id="PTHR46957">
    <property type="entry name" value="CYTOKINE RECEPTOR"/>
    <property type="match status" value="1"/>
</dbReference>
<dbReference type="PROSITE" id="PS50853">
    <property type="entry name" value="FN3"/>
    <property type="match status" value="5"/>
</dbReference>
<dbReference type="InterPro" id="IPR013783">
    <property type="entry name" value="Ig-like_fold"/>
</dbReference>
<dbReference type="Gene3D" id="2.60.40.10">
    <property type="entry name" value="Immunoglobulins"/>
    <property type="match status" value="5"/>
</dbReference>
<dbReference type="GeneTree" id="ENSGT00940000155943"/>
<dbReference type="Pfam" id="PF00041">
    <property type="entry name" value="fn3"/>
    <property type="match status" value="4"/>
</dbReference>
<feature type="domain" description="Fibronectin type-III" evidence="3">
    <location>
        <begin position="170"/>
        <end position="266"/>
    </location>
</feature>
<dbReference type="InterPro" id="IPR050713">
    <property type="entry name" value="RTP_Phos/Ushers"/>
</dbReference>
<feature type="transmembrane region" description="Helical" evidence="2">
    <location>
        <begin position="494"/>
        <end position="515"/>
    </location>
</feature>
<keyword evidence="5" id="KW-1185">Reference proteome</keyword>
<feature type="compositionally biased region" description="Acidic residues" evidence="1">
    <location>
        <begin position="676"/>
        <end position="689"/>
    </location>
</feature>
<dbReference type="InterPro" id="IPR003961">
    <property type="entry name" value="FN3_dom"/>
</dbReference>
<protein>
    <recommendedName>
        <fullName evidence="3">Fibronectin type-III domain-containing protein</fullName>
    </recommendedName>
</protein>
<organism evidence="4 5">
    <name type="scientific">Eptatretus burgeri</name>
    <name type="common">Inshore hagfish</name>
    <dbReference type="NCBI Taxonomy" id="7764"/>
    <lineage>
        <taxon>Eukaryota</taxon>
        <taxon>Metazoa</taxon>
        <taxon>Chordata</taxon>
        <taxon>Craniata</taxon>
        <taxon>Vertebrata</taxon>
        <taxon>Cyclostomata</taxon>
        <taxon>Myxini</taxon>
        <taxon>Myxiniformes</taxon>
        <taxon>Myxinidae</taxon>
        <taxon>Eptatretinae</taxon>
        <taxon>Eptatretus</taxon>
    </lineage>
</organism>
<dbReference type="GO" id="GO:0016020">
    <property type="term" value="C:membrane"/>
    <property type="evidence" value="ECO:0007669"/>
    <property type="project" value="UniProtKB-SubCell"/>
</dbReference>
<proteinExistence type="predicted"/>
<dbReference type="SMART" id="SM00060">
    <property type="entry name" value="FN3"/>
    <property type="match status" value="4"/>
</dbReference>
<keyword evidence="2" id="KW-0812">Transmembrane</keyword>
<name>A0A8C4QHN2_EPTBU</name>
<feature type="region of interest" description="Disordered" evidence="1">
    <location>
        <begin position="624"/>
        <end position="701"/>
    </location>
</feature>
<dbReference type="InterPro" id="IPR036116">
    <property type="entry name" value="FN3_sf"/>
</dbReference>
<feature type="domain" description="Fibronectin type-III" evidence="3">
    <location>
        <begin position="63"/>
        <end position="165"/>
    </location>
</feature>
<accession>A0A8C4QHN2</accession>
<evidence type="ECO:0000313" key="5">
    <source>
        <dbReference type="Proteomes" id="UP000694388"/>
    </source>
</evidence>
<dbReference type="PRINTS" id="PR00014">
    <property type="entry name" value="FNTYPEIII"/>
</dbReference>
<feature type="domain" description="Fibronectin type-III" evidence="3">
    <location>
        <begin position="278"/>
        <end position="371"/>
    </location>
</feature>
<evidence type="ECO:0000313" key="4">
    <source>
        <dbReference type="Ensembl" id="ENSEBUP00000015108.1"/>
    </source>
</evidence>
<dbReference type="CDD" id="cd00063">
    <property type="entry name" value="FN3"/>
    <property type="match status" value="5"/>
</dbReference>
<feature type="domain" description="Fibronectin type-III" evidence="3">
    <location>
        <begin position="376"/>
        <end position="473"/>
    </location>
</feature>
<dbReference type="Proteomes" id="UP000694388">
    <property type="component" value="Unplaced"/>
</dbReference>
<dbReference type="OMA" id="CANKPRT"/>
<reference evidence="4" key="1">
    <citation type="submission" date="2025-08" db="UniProtKB">
        <authorList>
            <consortium name="Ensembl"/>
        </authorList>
    </citation>
    <scope>IDENTIFICATION</scope>
</reference>
<evidence type="ECO:0000256" key="2">
    <source>
        <dbReference type="SAM" id="Phobius"/>
    </source>
</evidence>
<feature type="domain" description="Fibronectin type-III" evidence="3">
    <location>
        <begin position="1"/>
        <end position="59"/>
    </location>
</feature>
<dbReference type="SUPFAM" id="SSF49265">
    <property type="entry name" value="Fibronectin type III"/>
    <property type="match status" value="3"/>
</dbReference>
<keyword evidence="2" id="KW-0472">Membrane</keyword>
<reference evidence="4" key="2">
    <citation type="submission" date="2025-09" db="UniProtKB">
        <authorList>
            <consortium name="Ensembl"/>
        </authorList>
    </citation>
    <scope>IDENTIFICATION</scope>
</reference>
<keyword evidence="2" id="KW-1133">Transmembrane helix</keyword>
<dbReference type="Ensembl" id="ENSEBUT00000015684.1">
    <property type="protein sequence ID" value="ENSEBUP00000015108.1"/>
    <property type="gene ID" value="ENSEBUG00000009521.1"/>
</dbReference>